<evidence type="ECO:0000313" key="1">
    <source>
        <dbReference type="EMBL" id="EGM51604.1"/>
    </source>
</evidence>
<name>F7R0M8_9LACO</name>
<gene>
    <name evidence="1" type="ORF">LRU_01118</name>
</gene>
<dbReference type="AlphaFoldDB" id="F7R0M8"/>
<sequence>MLQKAAGKTLSQIEKNGWFATDCKFDRFLRMHDNRLP</sequence>
<organism evidence="1 2">
    <name type="scientific">Ligilactobacillus ruminis SPM0211</name>
    <dbReference type="NCBI Taxonomy" id="1040964"/>
    <lineage>
        <taxon>Bacteria</taxon>
        <taxon>Bacillati</taxon>
        <taxon>Bacillota</taxon>
        <taxon>Bacilli</taxon>
        <taxon>Lactobacillales</taxon>
        <taxon>Lactobacillaceae</taxon>
        <taxon>Ligilactobacillus</taxon>
    </lineage>
</organism>
<accession>F7R0M8</accession>
<comment type="caution">
    <text evidence="1">The sequence shown here is derived from an EMBL/GenBank/DDBJ whole genome shotgun (WGS) entry which is preliminary data.</text>
</comment>
<proteinExistence type="predicted"/>
<evidence type="ECO:0000313" key="2">
    <source>
        <dbReference type="Proteomes" id="UP000002971"/>
    </source>
</evidence>
<protein>
    <submittedName>
        <fullName evidence="1">Uncharacterized protein</fullName>
    </submittedName>
</protein>
<dbReference type="Proteomes" id="UP000002971">
    <property type="component" value="Unassembled WGS sequence"/>
</dbReference>
<dbReference type="EMBL" id="AFOJ01000005">
    <property type="protein sequence ID" value="EGM51604.1"/>
    <property type="molecule type" value="Genomic_DNA"/>
</dbReference>
<reference evidence="1 2" key="1">
    <citation type="journal article" date="2011" name="J. Bacteriol.">
        <title>Genome Sequence of Lactobacillus ruminis SPM0211, Isolated from a Fecal Sample from a Healthy Korean.</title>
        <authorList>
            <person name="Lee S."/>
            <person name="Cho Y.J."/>
            <person name="Lee A.H."/>
            <person name="Chun J."/>
            <person name="Ha N.J."/>
            <person name="Ko G."/>
        </authorList>
    </citation>
    <scope>NUCLEOTIDE SEQUENCE [LARGE SCALE GENOMIC DNA]</scope>
    <source>
        <strain evidence="1 2">SPM0211</strain>
    </source>
</reference>